<dbReference type="PANTHER" id="PTHR24198">
    <property type="entry name" value="ANKYRIN REPEAT AND PROTEIN KINASE DOMAIN-CONTAINING PROTEIN"/>
    <property type="match status" value="1"/>
</dbReference>
<dbReference type="HOGENOM" id="CLU_012542_0_0_1"/>
<feature type="region of interest" description="Disordered" evidence="4">
    <location>
        <begin position="529"/>
        <end position="549"/>
    </location>
</feature>
<keyword evidence="6" id="KW-1185">Reference proteome</keyword>
<feature type="repeat" description="ANK" evidence="3">
    <location>
        <begin position="686"/>
        <end position="718"/>
    </location>
</feature>
<dbReference type="InterPro" id="IPR002110">
    <property type="entry name" value="Ankyrin_rpt"/>
</dbReference>
<evidence type="ECO:0000313" key="5">
    <source>
        <dbReference type="EMBL" id="EGX91946.1"/>
    </source>
</evidence>
<gene>
    <name evidence="5" type="ORF">CCM_06106</name>
</gene>
<evidence type="ECO:0000256" key="4">
    <source>
        <dbReference type="SAM" id="MobiDB-lite"/>
    </source>
</evidence>
<dbReference type="SUPFAM" id="SSF48403">
    <property type="entry name" value="Ankyrin repeat"/>
    <property type="match status" value="1"/>
</dbReference>
<protein>
    <submittedName>
        <fullName evidence="5">Ankyrin repeat-containing domain</fullName>
    </submittedName>
</protein>
<evidence type="ECO:0000256" key="3">
    <source>
        <dbReference type="PROSITE-ProRule" id="PRU00023"/>
    </source>
</evidence>
<dbReference type="InParanoid" id="G3JIV2"/>
<proteinExistence type="predicted"/>
<dbReference type="VEuPathDB" id="FungiDB:CCM_06106"/>
<dbReference type="PROSITE" id="PS50088">
    <property type="entry name" value="ANK_REPEAT"/>
    <property type="match status" value="1"/>
</dbReference>
<organism evidence="5 6">
    <name type="scientific">Cordyceps militaris (strain CM01)</name>
    <name type="common">Caterpillar fungus</name>
    <dbReference type="NCBI Taxonomy" id="983644"/>
    <lineage>
        <taxon>Eukaryota</taxon>
        <taxon>Fungi</taxon>
        <taxon>Dikarya</taxon>
        <taxon>Ascomycota</taxon>
        <taxon>Pezizomycotina</taxon>
        <taxon>Sordariomycetes</taxon>
        <taxon>Hypocreomycetidae</taxon>
        <taxon>Hypocreales</taxon>
        <taxon>Cordycipitaceae</taxon>
        <taxon>Cordyceps</taxon>
    </lineage>
</organism>
<dbReference type="Pfam" id="PF12796">
    <property type="entry name" value="Ank_2"/>
    <property type="match status" value="1"/>
</dbReference>
<evidence type="ECO:0000256" key="1">
    <source>
        <dbReference type="ARBA" id="ARBA00022737"/>
    </source>
</evidence>
<feature type="compositionally biased region" description="Basic and acidic residues" evidence="4">
    <location>
        <begin position="537"/>
        <end position="549"/>
    </location>
</feature>
<dbReference type="EMBL" id="JH126402">
    <property type="protein sequence ID" value="EGX91946.1"/>
    <property type="molecule type" value="Genomic_DNA"/>
</dbReference>
<accession>G3JIV2</accession>
<dbReference type="Gene3D" id="1.25.40.20">
    <property type="entry name" value="Ankyrin repeat-containing domain"/>
    <property type="match status" value="1"/>
</dbReference>
<keyword evidence="1" id="KW-0677">Repeat</keyword>
<dbReference type="RefSeq" id="XP_006671310.1">
    <property type="nucleotide sequence ID" value="XM_006671247.1"/>
</dbReference>
<evidence type="ECO:0000313" key="6">
    <source>
        <dbReference type="Proteomes" id="UP000001610"/>
    </source>
</evidence>
<dbReference type="KEGG" id="cmt:CCM_06106"/>
<reference evidence="5 6" key="1">
    <citation type="journal article" date="2011" name="Genome Biol.">
        <title>Genome sequence of the insect pathogenic fungus Cordyceps militaris, a valued traditional Chinese medicine.</title>
        <authorList>
            <person name="Zheng P."/>
            <person name="Xia Y."/>
            <person name="Xiao G."/>
            <person name="Xiong C."/>
            <person name="Hu X."/>
            <person name="Zhang S."/>
            <person name="Zheng H."/>
            <person name="Huang Y."/>
            <person name="Zhou Y."/>
            <person name="Wang S."/>
            <person name="Zhao G.P."/>
            <person name="Liu X."/>
            <person name="St Leger R.J."/>
            <person name="Wang C."/>
        </authorList>
    </citation>
    <scope>NUCLEOTIDE SEQUENCE [LARGE SCALE GENOMIC DNA]</scope>
    <source>
        <strain evidence="5 6">CM01</strain>
    </source>
</reference>
<keyword evidence="2 3" id="KW-0040">ANK repeat</keyword>
<dbReference type="AlphaFoldDB" id="G3JIV2"/>
<dbReference type="PANTHER" id="PTHR24198:SF194">
    <property type="entry name" value="INVERSIN-A"/>
    <property type="match status" value="1"/>
</dbReference>
<evidence type="ECO:0000256" key="2">
    <source>
        <dbReference type="ARBA" id="ARBA00023043"/>
    </source>
</evidence>
<sequence length="947" mass="106364">MEQDNAFSDFANPASISRLFIHHRNYPDLPKNYEWSRQKERYCPKKLLNSKLPGPFKLAHKFGQVFCHRGLYERVAGIIDNSTEAIDNGIRHGFFLHEADAIVLEQFQDAFTAHDYNPRRVTSKTQGWERYSISNILETVLVTRSVDIDGSNFATSYLPTAGKIPSLLDLMWKESQYKTGITLQIDLREQDFAEAIAYYSYHISKKRLLYPGMQGVHNSTAWNWFKSTILKGYSKHYRCFHDLQEDVKRKSIHAFGSDYFEIRHLHVFPPLMMVFHAKWLVDFACATTPIDDAQGDRQSYKHIRQTLMKQVLSFVAVGAGSYNFILEIVHSGLGLGYDESTGTARNPLTGALLSDSDVIFDSRVDRAMIDVSLELREKHPQLIFASCTRLPDVITPDAKYKASHETAKLVRWDEGEKGISAKLRAIHGGLYPQCQLVVADDPAAEIAARTWIDEELGLDRSELLGMTYYEWLAKAPADVAAAIKNLNEQDFMPNRFGYPTTPELGGRQLNTTIESNIGVMEWLKGVQQATPVPTSDARNDTRTSFHDEEGRDEPAMAAINHGTTWNDDRCRESHRENILPSYFSSDVRSGPVQSTLVFGKRYYKLESVANWSQTLVNIKLYQAAQSGNYWQVRIALENGANIHACSGSAGTPLVAACSSGHVKVVKVLLEKLRQDPSNMDESGYLHVGDALHRAAVQCQERVVALLLDSGANVHSRTKEGFTALEMACRVFRESSIIDMLRAKGGEFNASDMAAENASALQQACRRGNLYLAHRLLREGAVIEHAPDVDETFSSEIRCLLGEMRMEREKLDGTRLTASQPEGPVDDGMAHRDIYRNGVQRRTARRVHRWKRYAIFKLPPVPKAPKLRDCGCVICFVDNRAQATSPGVIRCQVLGPEPLSPLRPLPRATVTDPVAVTLTAMGRRDLAGLVEDQATEISPYVFSRCNTN</sequence>
<name>G3JIV2_CORMM</name>
<dbReference type="GeneID" id="18168121"/>
<dbReference type="SMART" id="SM00248">
    <property type="entry name" value="ANK"/>
    <property type="match status" value="4"/>
</dbReference>
<dbReference type="InterPro" id="IPR036770">
    <property type="entry name" value="Ankyrin_rpt-contain_sf"/>
</dbReference>
<dbReference type="Proteomes" id="UP000001610">
    <property type="component" value="Unassembled WGS sequence"/>
</dbReference>
<dbReference type="OrthoDB" id="5096148at2759"/>
<dbReference type="eggNOG" id="KOG4177">
    <property type="taxonomic scope" value="Eukaryota"/>
</dbReference>